<organism evidence="2 3">
    <name type="scientific">Acinetobacter puyangensis</name>
    <dbReference type="NCBI Taxonomy" id="1096779"/>
    <lineage>
        <taxon>Bacteria</taxon>
        <taxon>Pseudomonadati</taxon>
        <taxon>Pseudomonadota</taxon>
        <taxon>Gammaproteobacteria</taxon>
        <taxon>Moraxellales</taxon>
        <taxon>Moraxellaceae</taxon>
        <taxon>Acinetobacter</taxon>
    </lineage>
</organism>
<dbReference type="Pfam" id="PF17761">
    <property type="entry name" value="DUF1016_N"/>
    <property type="match status" value="1"/>
</dbReference>
<dbReference type="InterPro" id="IPR041527">
    <property type="entry name" value="YhcG_N"/>
</dbReference>
<proteinExistence type="predicted"/>
<dbReference type="Proteomes" id="UP000219042">
    <property type="component" value="Unassembled WGS sequence"/>
</dbReference>
<name>A0A240E5Z2_9GAMM</name>
<protein>
    <recommendedName>
        <fullName evidence="1">YhcG N-terminal domain-containing protein</fullName>
    </recommendedName>
</protein>
<dbReference type="EMBL" id="OANT01000001">
    <property type="protein sequence ID" value="SNX43673.1"/>
    <property type="molecule type" value="Genomic_DNA"/>
</dbReference>
<dbReference type="PANTHER" id="PTHR30547">
    <property type="entry name" value="UNCHARACTERIZED PROTEIN YHCG-RELATED"/>
    <property type="match status" value="1"/>
</dbReference>
<feature type="domain" description="YhcG N-terminal" evidence="1">
    <location>
        <begin position="13"/>
        <end position="82"/>
    </location>
</feature>
<dbReference type="InterPro" id="IPR053148">
    <property type="entry name" value="PD-DEXK-like_domain"/>
</dbReference>
<accession>A0A240E5Z2</accession>
<dbReference type="AlphaFoldDB" id="A0A240E5Z2"/>
<evidence type="ECO:0000259" key="1">
    <source>
        <dbReference type="Pfam" id="PF17761"/>
    </source>
</evidence>
<dbReference type="PANTHER" id="PTHR30547:SF5">
    <property type="entry name" value="NUCLEASE YHCG-RELATED"/>
    <property type="match status" value="1"/>
</dbReference>
<dbReference type="RefSeq" id="WP_213064393.1">
    <property type="nucleotide sequence ID" value="NZ_BAABHT010000020.1"/>
</dbReference>
<sequence>MANMISNSLSIKILNLLNEARQKVVPTVNHTMVLTYFGIGRMIVEEEQLGKERAGYGKQLLSDLSFNLTQEFGKGFSVTNLQ</sequence>
<gene>
    <name evidence="2" type="ORF">SAMN05421731_101715</name>
</gene>
<evidence type="ECO:0000313" key="2">
    <source>
        <dbReference type="EMBL" id="SNX43673.1"/>
    </source>
</evidence>
<keyword evidence="3" id="KW-1185">Reference proteome</keyword>
<evidence type="ECO:0000313" key="3">
    <source>
        <dbReference type="Proteomes" id="UP000219042"/>
    </source>
</evidence>
<reference evidence="3" key="1">
    <citation type="submission" date="2016-09" db="EMBL/GenBank/DDBJ databases">
        <authorList>
            <person name="Varghese N."/>
            <person name="Submissions S."/>
        </authorList>
    </citation>
    <scope>NUCLEOTIDE SEQUENCE [LARGE SCALE GENOMIC DNA]</scope>
    <source>
        <strain evidence="3">ANC 4466</strain>
    </source>
</reference>